<evidence type="ECO:0000313" key="2">
    <source>
        <dbReference type="Proteomes" id="UP000425960"/>
    </source>
</evidence>
<accession>A0A5K7ZRI9</accession>
<name>A0A5K7ZRI9_9BACT</name>
<protein>
    <submittedName>
        <fullName evidence="1">Uncharacterized protein</fullName>
    </submittedName>
</protein>
<dbReference type="Proteomes" id="UP000425960">
    <property type="component" value="Chromosome"/>
</dbReference>
<dbReference type="KEGG" id="dov:DSCO28_23490"/>
<organism evidence="1 2">
    <name type="scientific">Desulfosarcina ovata subsp. sediminis</name>
    <dbReference type="NCBI Taxonomy" id="885957"/>
    <lineage>
        <taxon>Bacteria</taxon>
        <taxon>Pseudomonadati</taxon>
        <taxon>Thermodesulfobacteriota</taxon>
        <taxon>Desulfobacteria</taxon>
        <taxon>Desulfobacterales</taxon>
        <taxon>Desulfosarcinaceae</taxon>
        <taxon>Desulfosarcina</taxon>
    </lineage>
</organism>
<gene>
    <name evidence="1" type="ORF">DSCO28_23490</name>
</gene>
<sequence length="108" mass="12447">MRGGLCLVCNEPTCRECFHDLKEQVCKNCKLQALKYLSGEQIRVGDTVKFGDCLGKIVFVIPSKEYSKDYSEADWSYLKVGFGIETEEYGLVHQVEPDEELYFIKHEK</sequence>
<proteinExistence type="predicted"/>
<evidence type="ECO:0000313" key="1">
    <source>
        <dbReference type="EMBL" id="BBO81783.1"/>
    </source>
</evidence>
<dbReference type="EMBL" id="AP021876">
    <property type="protein sequence ID" value="BBO81783.1"/>
    <property type="molecule type" value="Genomic_DNA"/>
</dbReference>
<dbReference type="AlphaFoldDB" id="A0A5K7ZRI9"/>
<reference evidence="1 2" key="1">
    <citation type="submission" date="2019-11" db="EMBL/GenBank/DDBJ databases">
        <title>Comparative genomics of hydrocarbon-degrading Desulfosarcina strains.</title>
        <authorList>
            <person name="Watanabe M."/>
            <person name="Kojima H."/>
            <person name="Fukui M."/>
        </authorList>
    </citation>
    <scope>NUCLEOTIDE SEQUENCE [LARGE SCALE GENOMIC DNA]</scope>
    <source>
        <strain evidence="1 2">28bB2T</strain>
    </source>
</reference>